<organism evidence="1 2">
    <name type="scientific">Salipiger abyssi</name>
    <dbReference type="NCBI Taxonomy" id="1250539"/>
    <lineage>
        <taxon>Bacteria</taxon>
        <taxon>Pseudomonadati</taxon>
        <taxon>Pseudomonadota</taxon>
        <taxon>Alphaproteobacteria</taxon>
        <taxon>Rhodobacterales</taxon>
        <taxon>Roseobacteraceae</taxon>
        <taxon>Salipiger</taxon>
    </lineage>
</organism>
<dbReference type="Proteomes" id="UP000187059">
    <property type="component" value="Chromosome"/>
</dbReference>
<sequence length="48" mass="5437">MTKPSAAPEAIRRRAAFPAPLRRGGRILPEIVATTLDRRKKRLRLISE</sequence>
<dbReference type="STRING" id="1250539.Ga0080574_TMP1862"/>
<name>A0A1P8US85_9RHOB</name>
<dbReference type="KEGG" id="paby:Ga0080574_TMP1862"/>
<protein>
    <submittedName>
        <fullName evidence="1">Uncharacterized protein</fullName>
    </submittedName>
</protein>
<dbReference type="EMBL" id="CP015093">
    <property type="protein sequence ID" value="APZ52196.1"/>
    <property type="molecule type" value="Genomic_DNA"/>
</dbReference>
<proteinExistence type="predicted"/>
<accession>A0A1P8US85</accession>
<keyword evidence="2" id="KW-1185">Reference proteome</keyword>
<reference evidence="1 2" key="1">
    <citation type="submission" date="2016-04" db="EMBL/GenBank/DDBJ databases">
        <title>Deep-sea bacteria in the southern Pacific.</title>
        <authorList>
            <person name="Tang K."/>
        </authorList>
    </citation>
    <scope>NUCLEOTIDE SEQUENCE [LARGE SCALE GENOMIC DNA]</scope>
    <source>
        <strain evidence="1 2">JLT2014</strain>
    </source>
</reference>
<evidence type="ECO:0000313" key="2">
    <source>
        <dbReference type="Proteomes" id="UP000187059"/>
    </source>
</evidence>
<evidence type="ECO:0000313" key="1">
    <source>
        <dbReference type="EMBL" id="APZ52196.1"/>
    </source>
</evidence>
<dbReference type="AlphaFoldDB" id="A0A1P8US85"/>
<gene>
    <name evidence="1" type="ORF">Ga0080574_TMP1862</name>
</gene>